<evidence type="ECO:0000256" key="2">
    <source>
        <dbReference type="ARBA" id="ARBA00022692"/>
    </source>
</evidence>
<keyword evidence="4" id="KW-0130">Cell adhesion</keyword>
<feature type="compositionally biased region" description="Pro residues" evidence="8">
    <location>
        <begin position="589"/>
        <end position="601"/>
    </location>
</feature>
<evidence type="ECO:0000259" key="9">
    <source>
        <dbReference type="PROSITE" id="PS50835"/>
    </source>
</evidence>
<gene>
    <name evidence="10" type="primary">Siglec11</name>
</gene>
<organism evidence="10">
    <name type="scientific">Castor canadensis</name>
    <name type="common">American beaver</name>
    <dbReference type="NCBI Taxonomy" id="51338"/>
    <lineage>
        <taxon>Eukaryota</taxon>
        <taxon>Metazoa</taxon>
        <taxon>Chordata</taxon>
        <taxon>Craniata</taxon>
        <taxon>Vertebrata</taxon>
        <taxon>Euteleostomi</taxon>
        <taxon>Mammalia</taxon>
        <taxon>Eutheria</taxon>
        <taxon>Euarchontoglires</taxon>
        <taxon>Glires</taxon>
        <taxon>Rodentia</taxon>
        <taxon>Castorimorpha</taxon>
        <taxon>Castoridae</taxon>
        <taxon>Castor</taxon>
    </lineage>
</organism>
<dbReference type="GO" id="GO:0033691">
    <property type="term" value="F:sialic acid binding"/>
    <property type="evidence" value="ECO:0007669"/>
    <property type="project" value="TreeGrafter"/>
</dbReference>
<keyword evidence="5" id="KW-1133">Transmembrane helix</keyword>
<comment type="subcellular location">
    <subcellularLocation>
        <location evidence="1">Membrane</location>
        <topology evidence="1">Single-pass type I membrane protein</topology>
    </subcellularLocation>
</comment>
<dbReference type="GO" id="GO:0007155">
    <property type="term" value="P:cell adhesion"/>
    <property type="evidence" value="ECO:0007669"/>
    <property type="project" value="UniProtKB-KW"/>
</dbReference>
<comment type="similarity">
    <text evidence="7">Belongs to the immunoglobulin superfamily. SIGLEC (sialic acid binding Ig-like lectin) family.</text>
</comment>
<dbReference type="GO" id="GO:0005886">
    <property type="term" value="C:plasma membrane"/>
    <property type="evidence" value="ECO:0007669"/>
    <property type="project" value="TreeGrafter"/>
</dbReference>
<dbReference type="InterPro" id="IPR003598">
    <property type="entry name" value="Ig_sub2"/>
</dbReference>
<keyword evidence="3" id="KW-0430">Lectin</keyword>
<protein>
    <recommendedName>
        <fullName evidence="9">Ig-like domain-containing protein</fullName>
    </recommendedName>
</protein>
<dbReference type="CDD" id="cd00096">
    <property type="entry name" value="Ig"/>
    <property type="match status" value="1"/>
</dbReference>
<dbReference type="Pfam" id="PF07679">
    <property type="entry name" value="I-set"/>
    <property type="match status" value="1"/>
</dbReference>
<proteinExistence type="inferred from homology"/>
<dbReference type="InterPro" id="IPR007110">
    <property type="entry name" value="Ig-like_dom"/>
</dbReference>
<evidence type="ECO:0000256" key="6">
    <source>
        <dbReference type="ARBA" id="ARBA00023136"/>
    </source>
</evidence>
<dbReference type="InterPro" id="IPR036179">
    <property type="entry name" value="Ig-like_dom_sf"/>
</dbReference>
<evidence type="ECO:0000256" key="4">
    <source>
        <dbReference type="ARBA" id="ARBA00022889"/>
    </source>
</evidence>
<feature type="domain" description="Ig-like" evidence="9">
    <location>
        <begin position="158"/>
        <end position="230"/>
    </location>
</feature>
<feature type="domain" description="Ig-like" evidence="9">
    <location>
        <begin position="355"/>
        <end position="452"/>
    </location>
</feature>
<feature type="compositionally biased region" description="Polar residues" evidence="8">
    <location>
        <begin position="576"/>
        <end position="586"/>
    </location>
</feature>
<dbReference type="Pfam" id="PF07686">
    <property type="entry name" value="V-set"/>
    <property type="match status" value="1"/>
</dbReference>
<keyword evidence="6" id="KW-0472">Membrane</keyword>
<evidence type="ECO:0000313" key="10">
    <source>
        <dbReference type="Ensembl" id="ENSCCNP00000031068.1"/>
    </source>
</evidence>
<dbReference type="InterPro" id="IPR013106">
    <property type="entry name" value="Ig_V-set"/>
</dbReference>
<evidence type="ECO:0000256" key="7">
    <source>
        <dbReference type="ARBA" id="ARBA00038361"/>
    </source>
</evidence>
<dbReference type="Ensembl" id="ENSCCNT00000039081.1">
    <property type="protein sequence ID" value="ENSCCNP00000031068.1"/>
    <property type="gene ID" value="ENSCCNG00000029632.1"/>
</dbReference>
<dbReference type="InterPro" id="IPR003599">
    <property type="entry name" value="Ig_sub"/>
</dbReference>
<evidence type="ECO:0000256" key="8">
    <source>
        <dbReference type="SAM" id="MobiDB-lite"/>
    </source>
</evidence>
<feature type="compositionally biased region" description="Low complexity" evidence="8">
    <location>
        <begin position="629"/>
        <end position="647"/>
    </location>
</feature>
<dbReference type="InterPro" id="IPR013783">
    <property type="entry name" value="Ig-like_fold"/>
</dbReference>
<reference evidence="10" key="1">
    <citation type="submission" date="2023-09" db="UniProtKB">
        <authorList>
            <consortium name="Ensembl"/>
        </authorList>
    </citation>
    <scope>IDENTIFICATION</scope>
</reference>
<keyword evidence="2" id="KW-0812">Transmembrane</keyword>
<dbReference type="SMART" id="SM00408">
    <property type="entry name" value="IGc2"/>
    <property type="match status" value="2"/>
</dbReference>
<dbReference type="InterPro" id="IPR013098">
    <property type="entry name" value="Ig_I-set"/>
</dbReference>
<feature type="region of interest" description="Disordered" evidence="8">
    <location>
        <begin position="557"/>
        <end position="662"/>
    </location>
</feature>
<dbReference type="PANTHER" id="PTHR12035">
    <property type="entry name" value="SIALIC ACID BINDING IMMUNOGLOBULIN-LIKE LECTIN"/>
    <property type="match status" value="1"/>
</dbReference>
<feature type="domain" description="Ig-like" evidence="9">
    <location>
        <begin position="232"/>
        <end position="350"/>
    </location>
</feature>
<dbReference type="AlphaFoldDB" id="A0A8C0XTT2"/>
<dbReference type="Pfam" id="PF13927">
    <property type="entry name" value="Ig_3"/>
    <property type="match status" value="1"/>
</dbReference>
<evidence type="ECO:0000256" key="5">
    <source>
        <dbReference type="ARBA" id="ARBA00022989"/>
    </source>
</evidence>
<accession>A0A8C0XTT2</accession>
<evidence type="ECO:0000256" key="3">
    <source>
        <dbReference type="ARBA" id="ARBA00022734"/>
    </source>
</evidence>
<dbReference type="GO" id="GO:0030246">
    <property type="term" value="F:carbohydrate binding"/>
    <property type="evidence" value="ECO:0007669"/>
    <property type="project" value="UniProtKB-KW"/>
</dbReference>
<dbReference type="InterPro" id="IPR051036">
    <property type="entry name" value="SIGLEC"/>
</dbReference>
<name>A0A8C0XTT2_CASCN</name>
<dbReference type="SMART" id="SM00409">
    <property type="entry name" value="IG"/>
    <property type="match status" value="3"/>
</dbReference>
<dbReference type="PROSITE" id="PS50835">
    <property type="entry name" value="IG_LIKE"/>
    <property type="match status" value="3"/>
</dbReference>
<evidence type="ECO:0000256" key="1">
    <source>
        <dbReference type="ARBA" id="ARBA00004479"/>
    </source>
</evidence>
<sequence length="662" mass="71779">QVPALAGPSSPEMQLLGLLLALLGAGEWDGGWGLHIQVQEAVMIQEGLCALVPCVILYSRSVWNHSAPAYGYWYWKKKNVNKQEELVATNDPDREADVTKSPFQLVGDPRANDCSLGISEPRKENSGRYFFRLERESEKLASKSSLLNLTITGLTQLPDIHILEPLESGRLSLLKCSMPGACKGDLSPTFSWTGASLRSLGLDLEAYTTSEIKVTPLPQDHGTYLTCRVTLPKIGVSTERTVQLNVSCECQKLLCRSLSLSLFLVLESQGNVTFLEAQKGQVLQLLCTAEGQPPVTLSWALENRVLSRSHPTGSRTLGLELPGVKPGDAGHYTCRAENRLGSQDRTLDLSVQYPPEELTVTVSQANRTELEILRNGSSLPVLQGQSLRLVCVTHSNPPARLSWVQGTKTLSLSRSSDPGVLELPVVQEEHEGDLTCQAQNLLGTQHFSLSLSVHYPPQLLGPFCSWGAEGLTCSCSSRAWPPPSLRWWMGEALLDGDSSNASFMVTSSSAGTWANSSLILHGGVSSGLRLSCEARNVHRVQRATVLLLPGQRPWGGQGWAKLPPSSHYPLPPSSPQQGHRNTSGSDSPPEAPPPARAPPPAVEELELHYASLSFRGLRPREAQDPEDATPPSTRSSRSASDGSPGRRQGPVLCQPFSEATRC</sequence>
<dbReference type="PANTHER" id="PTHR12035:SF42">
    <property type="entry name" value="IG-LIKE DOMAIN-CONTAINING PROTEIN"/>
    <property type="match status" value="1"/>
</dbReference>
<dbReference type="SUPFAM" id="SSF48726">
    <property type="entry name" value="Immunoglobulin"/>
    <property type="match status" value="5"/>
</dbReference>
<dbReference type="Gene3D" id="2.60.40.10">
    <property type="entry name" value="Immunoglobulins"/>
    <property type="match status" value="4"/>
</dbReference>